<sequence>MQPLRGPSGVTGETTPSAHSRETHTPASPAALTTAQRTALERIIVRIMAISSLKPAELWAGIRHQSGVKHDNELLSSHFPAAEQWLTGRLIQEKNARSARILLQQLTDLLPVGNNRQAVSHFIRQNFGQTVLSSLTQPQLQQVLTMLQNGQMDIPQPQQIRTTDRTLLPAEHQNLQQQVIKLTISGGGSPSAVWQQLFSLISLKNGDPIPSRFYPLMNQYLQARIALLTHSQTLPLTLPALLKSLKQPPSETEVQHLTGYCEQQFPSVATQPLTEVQAQDVLHRLFRLRAEQLILAGKKESVTNPRPLTADIPAPAPASYWSRIPRSWLVILLVLVIILLLWLF</sequence>
<dbReference type="eggNOG" id="ENOG502Z805">
    <property type="taxonomic scope" value="Bacteria"/>
</dbReference>
<dbReference type="GO" id="GO:0016020">
    <property type="term" value="C:membrane"/>
    <property type="evidence" value="ECO:0007669"/>
    <property type="project" value="InterPro"/>
</dbReference>
<evidence type="ECO:0008006" key="5">
    <source>
        <dbReference type="Google" id="ProtNLM"/>
    </source>
</evidence>
<dbReference type="EMBL" id="JPKR02000003">
    <property type="protein sequence ID" value="KGD72328.1"/>
    <property type="molecule type" value="Genomic_DNA"/>
</dbReference>
<name>A0A095UD15_9GAMM</name>
<dbReference type="NCBIfam" id="NF007987">
    <property type="entry name" value="PRK10715.1"/>
    <property type="match status" value="1"/>
</dbReference>
<feature type="transmembrane region" description="Helical" evidence="2">
    <location>
        <begin position="327"/>
        <end position="343"/>
    </location>
</feature>
<evidence type="ECO:0000256" key="1">
    <source>
        <dbReference type="SAM" id="MobiDB-lite"/>
    </source>
</evidence>
<dbReference type="RefSeq" id="WP_038021812.1">
    <property type="nucleotide sequence ID" value="NZ_JPKR02000003.1"/>
</dbReference>
<comment type="caution">
    <text evidence="3">The sequence shown here is derived from an EMBL/GenBank/DDBJ whole genome shotgun (WGS) entry which is preliminary data.</text>
</comment>
<gene>
    <name evidence="3" type="ORF">HA49_16450</name>
</gene>
<feature type="region of interest" description="Disordered" evidence="1">
    <location>
        <begin position="1"/>
        <end position="32"/>
    </location>
</feature>
<dbReference type="Proteomes" id="UP000029577">
    <property type="component" value="Unassembled WGS sequence"/>
</dbReference>
<dbReference type="InterPro" id="IPR023597">
    <property type="entry name" value="Flagellar_regulator_Flk"/>
</dbReference>
<keyword evidence="4" id="KW-1185">Reference proteome</keyword>
<organism evidence="3 4">
    <name type="scientific">Tatumella morbirosei</name>
    <dbReference type="NCBI Taxonomy" id="642227"/>
    <lineage>
        <taxon>Bacteria</taxon>
        <taxon>Pseudomonadati</taxon>
        <taxon>Pseudomonadota</taxon>
        <taxon>Gammaproteobacteria</taxon>
        <taxon>Enterobacterales</taxon>
        <taxon>Erwiniaceae</taxon>
        <taxon>Tatumella</taxon>
    </lineage>
</organism>
<reference evidence="3" key="1">
    <citation type="submission" date="2014-12" db="EMBL/GenBank/DDBJ databases">
        <title>The draft genome of the Tatumella morbirosei type strain, LMG23360T isolated from pineapple rot.</title>
        <authorList>
            <person name="Smits T.H."/>
            <person name="Palmer M."/>
            <person name="Venter S.N."/>
            <person name="Duffy B."/>
            <person name="Steenkamp E.T."/>
            <person name="Chan W.Y."/>
            <person name="Coutinho T.A."/>
            <person name="Coetzee M.P."/>
            <person name="De Maayer P."/>
        </authorList>
    </citation>
    <scope>NUCLEOTIDE SEQUENCE [LARGE SCALE GENOMIC DNA]</scope>
    <source>
        <strain evidence="3">LMG 23360</strain>
    </source>
</reference>
<evidence type="ECO:0000313" key="3">
    <source>
        <dbReference type="EMBL" id="KGD72328.1"/>
    </source>
</evidence>
<protein>
    <recommendedName>
        <fullName evidence="5">Flagella biosynthesis regulator</fullName>
    </recommendedName>
</protein>
<dbReference type="GO" id="GO:0010468">
    <property type="term" value="P:regulation of gene expression"/>
    <property type="evidence" value="ECO:0007669"/>
    <property type="project" value="InterPro"/>
</dbReference>
<proteinExistence type="predicted"/>
<evidence type="ECO:0000256" key="2">
    <source>
        <dbReference type="SAM" id="Phobius"/>
    </source>
</evidence>
<keyword evidence="2" id="KW-0812">Transmembrane</keyword>
<keyword evidence="2" id="KW-1133">Transmembrane helix</keyword>
<evidence type="ECO:0000313" key="4">
    <source>
        <dbReference type="Proteomes" id="UP000029577"/>
    </source>
</evidence>
<keyword evidence="2" id="KW-0472">Membrane</keyword>
<dbReference type="AlphaFoldDB" id="A0A095UD15"/>
<dbReference type="OrthoDB" id="6497287at2"/>
<accession>A0A095UD15</accession>